<proteinExistence type="predicted"/>
<dbReference type="RefSeq" id="XP_060341127.1">
    <property type="nucleotide sequence ID" value="XM_060500310.1"/>
</dbReference>
<keyword evidence="2" id="KW-1185">Reference proteome</keyword>
<evidence type="ECO:0000313" key="2">
    <source>
        <dbReference type="Proteomes" id="UP001241169"/>
    </source>
</evidence>
<gene>
    <name evidence="1" type="ORF">CPAR01_16065</name>
</gene>
<sequence length="95" mass="10064">MRAVQIMTPSPVVPIRSVNVEVSSEPRQTESLVTNAGYRISVLASRVSCCLPSSQKMVRSRGGGASCLFGASPHLSSLTLETTHALLSPLSSHLE</sequence>
<dbReference type="GeneID" id="85384209"/>
<dbReference type="Proteomes" id="UP001241169">
    <property type="component" value="Unassembled WGS sequence"/>
</dbReference>
<evidence type="ECO:0000313" key="1">
    <source>
        <dbReference type="EMBL" id="KAK1517585.1"/>
    </source>
</evidence>
<name>A0ABQ9RYD5_9PEZI</name>
<reference evidence="1 2" key="1">
    <citation type="submission" date="2016-10" db="EMBL/GenBank/DDBJ databases">
        <title>The genome sequence of Colletotrichum fioriniae PJ7.</title>
        <authorList>
            <person name="Baroncelli R."/>
        </authorList>
    </citation>
    <scope>NUCLEOTIDE SEQUENCE [LARGE SCALE GENOMIC DNA]</scope>
    <source>
        <strain evidence="1 2">IMI 384185</strain>
    </source>
</reference>
<comment type="caution">
    <text evidence="1">The sequence shown here is derived from an EMBL/GenBank/DDBJ whole genome shotgun (WGS) entry which is preliminary data.</text>
</comment>
<protein>
    <submittedName>
        <fullName evidence="1">Uncharacterized protein</fullName>
    </submittedName>
</protein>
<organism evidence="1 2">
    <name type="scientific">Colletotrichum paranaense</name>
    <dbReference type="NCBI Taxonomy" id="1914294"/>
    <lineage>
        <taxon>Eukaryota</taxon>
        <taxon>Fungi</taxon>
        <taxon>Dikarya</taxon>
        <taxon>Ascomycota</taxon>
        <taxon>Pezizomycotina</taxon>
        <taxon>Sordariomycetes</taxon>
        <taxon>Hypocreomycetidae</taxon>
        <taxon>Glomerellales</taxon>
        <taxon>Glomerellaceae</taxon>
        <taxon>Colletotrichum</taxon>
        <taxon>Colletotrichum acutatum species complex</taxon>
    </lineage>
</organism>
<dbReference type="EMBL" id="MOPA01000022">
    <property type="protein sequence ID" value="KAK1517585.1"/>
    <property type="molecule type" value="Genomic_DNA"/>
</dbReference>
<accession>A0ABQ9RYD5</accession>